<name>A0A6H5G349_9HEMI</name>
<evidence type="ECO:0000313" key="3">
    <source>
        <dbReference type="Proteomes" id="UP000479000"/>
    </source>
</evidence>
<accession>A0A6H5G349</accession>
<dbReference type="AlphaFoldDB" id="A0A6H5G349"/>
<gene>
    <name evidence="1" type="ORF">NTEN_LOCUS2692</name>
    <name evidence="2" type="ORF">NTEN_LOCUS2698</name>
</gene>
<keyword evidence="3" id="KW-1185">Reference proteome</keyword>
<dbReference type="Proteomes" id="UP000479000">
    <property type="component" value="Unassembled WGS sequence"/>
</dbReference>
<dbReference type="EMBL" id="CADCXU010004336">
    <property type="protein sequence ID" value="CAA9996065.1"/>
    <property type="molecule type" value="Genomic_DNA"/>
</dbReference>
<protein>
    <submittedName>
        <fullName evidence="2">Uncharacterized protein</fullName>
    </submittedName>
</protein>
<evidence type="ECO:0000313" key="1">
    <source>
        <dbReference type="EMBL" id="CAA9996058.1"/>
    </source>
</evidence>
<proteinExistence type="predicted"/>
<reference evidence="2 3" key="1">
    <citation type="submission" date="2020-02" db="EMBL/GenBank/DDBJ databases">
        <authorList>
            <person name="Ferguson B K."/>
        </authorList>
    </citation>
    <scope>NUCLEOTIDE SEQUENCE [LARGE SCALE GENOMIC DNA]</scope>
</reference>
<organism evidence="2 3">
    <name type="scientific">Nesidiocoris tenuis</name>
    <dbReference type="NCBI Taxonomy" id="355587"/>
    <lineage>
        <taxon>Eukaryota</taxon>
        <taxon>Metazoa</taxon>
        <taxon>Ecdysozoa</taxon>
        <taxon>Arthropoda</taxon>
        <taxon>Hexapoda</taxon>
        <taxon>Insecta</taxon>
        <taxon>Pterygota</taxon>
        <taxon>Neoptera</taxon>
        <taxon>Paraneoptera</taxon>
        <taxon>Hemiptera</taxon>
        <taxon>Heteroptera</taxon>
        <taxon>Panheteroptera</taxon>
        <taxon>Cimicomorpha</taxon>
        <taxon>Miridae</taxon>
        <taxon>Dicyphina</taxon>
        <taxon>Nesidiocoris</taxon>
    </lineage>
</organism>
<dbReference type="EMBL" id="CADCXU010004324">
    <property type="protein sequence ID" value="CAA9996058.1"/>
    <property type="molecule type" value="Genomic_DNA"/>
</dbReference>
<evidence type="ECO:0000313" key="2">
    <source>
        <dbReference type="EMBL" id="CAA9996065.1"/>
    </source>
</evidence>
<sequence length="204" mass="22742">MVVNFTTICSYFENHLGAGQSGNPCDSHLVPAHRMAHIVSEHTPRLKQDCSLQRLTVASNRSGNETANRDSEPRQYFYYDPHPPPLLTYPFDVCLLAGPTTNTNQCAWRSASSPIPIRAAFSENKTERQQIEFTASSPGARSARGHSRHVSERWRCSTMITLSIRASAAHARTDSELMALIIHAASAFVSSSTRADTRTHRYRK</sequence>